<dbReference type="Proteomes" id="UP000694257">
    <property type="component" value="Chromosome"/>
</dbReference>
<dbReference type="InterPro" id="IPR046151">
    <property type="entry name" value="DUF6153"/>
</dbReference>
<reference evidence="2 3" key="1">
    <citation type="submission" date="2021-07" db="EMBL/GenBank/DDBJ databases">
        <title>Whole Genome Sequence of Nocardia Iowensis.</title>
        <authorList>
            <person name="Lamm A."/>
            <person name="Collins-Fairclough A.M."/>
            <person name="Bunk B."/>
            <person name="Sproer C."/>
        </authorList>
    </citation>
    <scope>NUCLEOTIDE SEQUENCE [LARGE SCALE GENOMIC DNA]</scope>
    <source>
        <strain evidence="2 3">NRRL 5646</strain>
    </source>
</reference>
<proteinExistence type="predicted"/>
<feature type="transmembrane region" description="Helical" evidence="1">
    <location>
        <begin position="16"/>
        <end position="36"/>
    </location>
</feature>
<evidence type="ECO:0000256" key="1">
    <source>
        <dbReference type="SAM" id="Phobius"/>
    </source>
</evidence>
<dbReference type="EMBL" id="CP078145">
    <property type="protein sequence ID" value="QXN90653.1"/>
    <property type="molecule type" value="Genomic_DNA"/>
</dbReference>
<sequence length="207" mass="20546">MAEQHPLLRATGPARALGVLVLLAGIVAMHAVVFAMSGHAAAHSDHSAGAGGGGLTAEMAAAATGTDRMLALRTGTALEPVPHGHDLGPGAMPHSHGLNQAAGAGGSDLGPTAMPTDVAIGQLAMPGSSGAAGADCAGDGCGGLHGGMHGCVFILAAAALALALVLLYRMADRPGNGVARLRHPRPRRERSPPWTVLSLAELSILRI</sequence>
<dbReference type="RefSeq" id="WP_218471520.1">
    <property type="nucleotide sequence ID" value="NZ_BAABJN010000006.1"/>
</dbReference>
<keyword evidence="3" id="KW-1185">Reference proteome</keyword>
<evidence type="ECO:0000313" key="2">
    <source>
        <dbReference type="EMBL" id="QXN90653.1"/>
    </source>
</evidence>
<name>A0ABX8RLZ7_NOCIO</name>
<keyword evidence="1" id="KW-0472">Membrane</keyword>
<evidence type="ECO:0008006" key="4">
    <source>
        <dbReference type="Google" id="ProtNLM"/>
    </source>
</evidence>
<keyword evidence="1" id="KW-1133">Transmembrane helix</keyword>
<dbReference type="Pfam" id="PF19650">
    <property type="entry name" value="DUF6153"/>
    <property type="match status" value="1"/>
</dbReference>
<evidence type="ECO:0000313" key="3">
    <source>
        <dbReference type="Proteomes" id="UP000694257"/>
    </source>
</evidence>
<gene>
    <name evidence="2" type="ORF">KV110_35585</name>
</gene>
<accession>A0ABX8RLZ7</accession>
<organism evidence="2 3">
    <name type="scientific">Nocardia iowensis</name>
    <dbReference type="NCBI Taxonomy" id="204891"/>
    <lineage>
        <taxon>Bacteria</taxon>
        <taxon>Bacillati</taxon>
        <taxon>Actinomycetota</taxon>
        <taxon>Actinomycetes</taxon>
        <taxon>Mycobacteriales</taxon>
        <taxon>Nocardiaceae</taxon>
        <taxon>Nocardia</taxon>
    </lineage>
</organism>
<protein>
    <recommendedName>
        <fullName evidence="4">DUF2946 domain-containing protein</fullName>
    </recommendedName>
</protein>
<keyword evidence="1" id="KW-0812">Transmembrane</keyword>
<feature type="transmembrane region" description="Helical" evidence="1">
    <location>
        <begin position="152"/>
        <end position="171"/>
    </location>
</feature>